<dbReference type="SUPFAM" id="SSF88946">
    <property type="entry name" value="Sigma2 domain of RNA polymerase sigma factors"/>
    <property type="match status" value="1"/>
</dbReference>
<evidence type="ECO:0000259" key="5">
    <source>
        <dbReference type="Pfam" id="PF04542"/>
    </source>
</evidence>
<dbReference type="Pfam" id="PF04542">
    <property type="entry name" value="Sigma70_r2"/>
    <property type="match status" value="1"/>
</dbReference>
<dbReference type="Gene3D" id="1.10.10.10">
    <property type="entry name" value="Winged helix-like DNA-binding domain superfamily/Winged helix DNA-binding domain"/>
    <property type="match status" value="1"/>
</dbReference>
<comment type="similarity">
    <text evidence="1">Belongs to the sigma-70 factor family. ECF subfamily.</text>
</comment>
<dbReference type="GO" id="GO:0003677">
    <property type="term" value="F:DNA binding"/>
    <property type="evidence" value="ECO:0007669"/>
    <property type="project" value="InterPro"/>
</dbReference>
<keyword evidence="2" id="KW-0805">Transcription regulation</keyword>
<evidence type="ECO:0000256" key="3">
    <source>
        <dbReference type="ARBA" id="ARBA00023082"/>
    </source>
</evidence>
<dbReference type="GO" id="GO:0016987">
    <property type="term" value="F:sigma factor activity"/>
    <property type="evidence" value="ECO:0007669"/>
    <property type="project" value="UniProtKB-KW"/>
</dbReference>
<dbReference type="RefSeq" id="WP_270026303.1">
    <property type="nucleotide sequence ID" value="NZ_JAPDDP010000028.1"/>
</dbReference>
<dbReference type="InterPro" id="IPR014284">
    <property type="entry name" value="RNA_pol_sigma-70_dom"/>
</dbReference>
<gene>
    <name evidence="7" type="ORF">OJ997_16700</name>
</gene>
<feature type="domain" description="RNA polymerase sigma factor 70 region 4 type 2" evidence="6">
    <location>
        <begin position="109"/>
        <end position="161"/>
    </location>
</feature>
<dbReference type="Pfam" id="PF08281">
    <property type="entry name" value="Sigma70_r4_2"/>
    <property type="match status" value="1"/>
</dbReference>
<dbReference type="EMBL" id="JAPDDP010000028">
    <property type="protein sequence ID" value="MDA0181945.1"/>
    <property type="molecule type" value="Genomic_DNA"/>
</dbReference>
<dbReference type="PANTHER" id="PTHR30173">
    <property type="entry name" value="SIGMA 19 FACTOR"/>
    <property type="match status" value="1"/>
</dbReference>
<dbReference type="Proteomes" id="UP001147653">
    <property type="component" value="Unassembled WGS sequence"/>
</dbReference>
<reference evidence="7" key="1">
    <citation type="submission" date="2022-10" db="EMBL/GenBank/DDBJ databases">
        <title>The WGS of Solirubrobacter phytolaccae KCTC 29190.</title>
        <authorList>
            <person name="Jiang Z."/>
        </authorList>
    </citation>
    <scope>NUCLEOTIDE SEQUENCE</scope>
    <source>
        <strain evidence="7">KCTC 29190</strain>
    </source>
</reference>
<proteinExistence type="inferred from homology"/>
<dbReference type="NCBIfam" id="TIGR02937">
    <property type="entry name" value="sigma70-ECF"/>
    <property type="match status" value="1"/>
</dbReference>
<dbReference type="InterPro" id="IPR036388">
    <property type="entry name" value="WH-like_DNA-bd_sf"/>
</dbReference>
<keyword evidence="8" id="KW-1185">Reference proteome</keyword>
<dbReference type="SUPFAM" id="SSF88659">
    <property type="entry name" value="Sigma3 and sigma4 domains of RNA polymerase sigma factors"/>
    <property type="match status" value="1"/>
</dbReference>
<organism evidence="7 8">
    <name type="scientific">Solirubrobacter phytolaccae</name>
    <dbReference type="NCBI Taxonomy" id="1404360"/>
    <lineage>
        <taxon>Bacteria</taxon>
        <taxon>Bacillati</taxon>
        <taxon>Actinomycetota</taxon>
        <taxon>Thermoleophilia</taxon>
        <taxon>Solirubrobacterales</taxon>
        <taxon>Solirubrobacteraceae</taxon>
        <taxon>Solirubrobacter</taxon>
    </lineage>
</organism>
<dbReference type="PANTHER" id="PTHR30173:SF36">
    <property type="entry name" value="ECF RNA POLYMERASE SIGMA FACTOR SIGJ"/>
    <property type="match status" value="1"/>
</dbReference>
<evidence type="ECO:0000256" key="4">
    <source>
        <dbReference type="ARBA" id="ARBA00023163"/>
    </source>
</evidence>
<keyword evidence="3" id="KW-0731">Sigma factor</keyword>
<dbReference type="InterPro" id="IPR013324">
    <property type="entry name" value="RNA_pol_sigma_r3/r4-like"/>
</dbReference>
<evidence type="ECO:0000256" key="2">
    <source>
        <dbReference type="ARBA" id="ARBA00023015"/>
    </source>
</evidence>
<dbReference type="GO" id="GO:0006352">
    <property type="term" value="P:DNA-templated transcription initiation"/>
    <property type="evidence" value="ECO:0007669"/>
    <property type="project" value="InterPro"/>
</dbReference>
<comment type="caution">
    <text evidence="7">The sequence shown here is derived from an EMBL/GenBank/DDBJ whole genome shotgun (WGS) entry which is preliminary data.</text>
</comment>
<protein>
    <submittedName>
        <fullName evidence="7">Sigma-70 family RNA polymerase sigma factor</fullName>
    </submittedName>
</protein>
<dbReference type="AlphaFoldDB" id="A0A9X3N8H4"/>
<name>A0A9X3N8H4_9ACTN</name>
<accession>A0A9X3N8H4</accession>
<dbReference type="InterPro" id="IPR052704">
    <property type="entry name" value="ECF_Sigma-70_Domain"/>
</dbReference>
<dbReference type="InterPro" id="IPR013249">
    <property type="entry name" value="RNA_pol_sigma70_r4_t2"/>
</dbReference>
<dbReference type="Gene3D" id="1.10.1740.10">
    <property type="match status" value="1"/>
</dbReference>
<evidence type="ECO:0000313" key="8">
    <source>
        <dbReference type="Proteomes" id="UP001147653"/>
    </source>
</evidence>
<evidence type="ECO:0000259" key="6">
    <source>
        <dbReference type="Pfam" id="PF08281"/>
    </source>
</evidence>
<evidence type="ECO:0000256" key="1">
    <source>
        <dbReference type="ARBA" id="ARBA00010641"/>
    </source>
</evidence>
<keyword evidence="4" id="KW-0804">Transcription</keyword>
<feature type="domain" description="RNA polymerase sigma-70 region 2" evidence="5">
    <location>
        <begin position="15"/>
        <end position="70"/>
    </location>
</feature>
<dbReference type="InterPro" id="IPR007627">
    <property type="entry name" value="RNA_pol_sigma70_r2"/>
</dbReference>
<dbReference type="InterPro" id="IPR013325">
    <property type="entry name" value="RNA_pol_sigma_r2"/>
</dbReference>
<evidence type="ECO:0000313" key="7">
    <source>
        <dbReference type="EMBL" id="MDA0181945.1"/>
    </source>
</evidence>
<sequence length="208" mass="22875">MSAPVSAADARSFAHARPRLLGIARRVLRTPADADDVVQEAWIRWQESDRSVVRDPAAFLATTTTRLALNVGQSARARHETDFAPRLTDMVDPGADPRLAAERRAAIELALRSVLETLSPTERAVYLLREAFDYPHRRIAAVVGLSEANARQLVTRARRHIVGAPRWPVDAAEHEELASVFLAAARTGDLEPLERLLTEEDAHVALAA</sequence>